<comment type="pathway">
    <text evidence="2">Protein modification; protein glycosylation.</text>
</comment>
<evidence type="ECO:0000256" key="3">
    <source>
        <dbReference type="ARBA" id="ARBA00009105"/>
    </source>
</evidence>
<reference evidence="10 11" key="1">
    <citation type="submission" date="2020-03" db="EMBL/GenBank/DDBJ databases">
        <title>FDA dAtabase for Regulatory Grade micrObial Sequences (FDA-ARGOS): Supporting development and validation of Infectious Disease Dx tests.</title>
        <authorList>
            <person name="Campos J."/>
            <person name="Goldberg B."/>
            <person name="Tallon L."/>
            <person name="Sadzewicz L."/>
            <person name="Vavikolanu K."/>
            <person name="Mehta A."/>
            <person name="Aluvathingal J."/>
            <person name="Nadendla S."/>
            <person name="Nandy P."/>
            <person name="Geyer C."/>
            <person name="Yan Y."/>
            <person name="Sichtig H."/>
        </authorList>
    </citation>
    <scope>NUCLEOTIDE SEQUENCE [LARGE SCALE GENOMIC DNA]</scope>
    <source>
        <strain evidence="10 11">FDAARGOS_656</strain>
    </source>
</reference>
<evidence type="ECO:0000256" key="5">
    <source>
        <dbReference type="ARBA" id="ARBA00022692"/>
    </source>
</evidence>
<dbReference type="GO" id="GO:0046354">
    <property type="term" value="P:mannan biosynthetic process"/>
    <property type="evidence" value="ECO:0007669"/>
    <property type="project" value="UniProtKB-ARBA"/>
</dbReference>
<dbReference type="InterPro" id="IPR029044">
    <property type="entry name" value="Nucleotide-diphossugar_trans"/>
</dbReference>
<evidence type="ECO:0000256" key="4">
    <source>
        <dbReference type="ARBA" id="ARBA00022679"/>
    </source>
</evidence>
<comment type="similarity">
    <text evidence="3">Belongs to the MNN1/MNT family.</text>
</comment>
<dbReference type="GO" id="GO:0000026">
    <property type="term" value="F:alpha-1,2-mannosyltransferase activity"/>
    <property type="evidence" value="ECO:0007669"/>
    <property type="project" value="TreeGrafter"/>
</dbReference>
<evidence type="ECO:0000256" key="7">
    <source>
        <dbReference type="ARBA" id="ARBA00022989"/>
    </source>
</evidence>
<evidence type="ECO:0000256" key="9">
    <source>
        <dbReference type="ARBA" id="ARBA00023136"/>
    </source>
</evidence>
<comment type="caution">
    <text evidence="10">The sequence shown here is derived from an EMBL/GenBank/DDBJ whole genome shotgun (WGS) entry which is preliminary data.</text>
</comment>
<evidence type="ECO:0000313" key="11">
    <source>
        <dbReference type="Proteomes" id="UP000536275"/>
    </source>
</evidence>
<evidence type="ECO:0000313" key="10">
    <source>
        <dbReference type="EMBL" id="KAF6064942.1"/>
    </source>
</evidence>
<dbReference type="EMBL" id="JABWAD010000059">
    <property type="protein sequence ID" value="KAF6064942.1"/>
    <property type="molecule type" value="Genomic_DNA"/>
</dbReference>
<dbReference type="InterPro" id="IPR022751">
    <property type="entry name" value="Alpha_mannosyltransferase"/>
</dbReference>
<keyword evidence="5" id="KW-0812">Transmembrane</keyword>
<dbReference type="PANTHER" id="PTHR31646">
    <property type="entry name" value="ALPHA-1,2-MANNOSYLTRANSFERASE MNN2"/>
    <property type="match status" value="1"/>
</dbReference>
<keyword evidence="7" id="KW-1133">Transmembrane helix</keyword>
<organism evidence="10 11">
    <name type="scientific">Candida albicans</name>
    <name type="common">Yeast</name>
    <dbReference type="NCBI Taxonomy" id="5476"/>
    <lineage>
        <taxon>Eukaryota</taxon>
        <taxon>Fungi</taxon>
        <taxon>Dikarya</taxon>
        <taxon>Ascomycota</taxon>
        <taxon>Saccharomycotina</taxon>
        <taxon>Pichiomycetes</taxon>
        <taxon>Debaryomycetaceae</taxon>
        <taxon>Candida/Lodderomyces clade</taxon>
        <taxon>Candida</taxon>
    </lineage>
</organism>
<gene>
    <name evidence="10" type="primary">MNN24</name>
    <name evidence="10" type="ORF">FOB64_004726</name>
</gene>
<evidence type="ECO:0000256" key="1">
    <source>
        <dbReference type="ARBA" id="ARBA00004323"/>
    </source>
</evidence>
<proteinExistence type="inferred from homology"/>
<keyword evidence="10" id="KW-0328">Glycosyltransferase</keyword>
<name>A0A8H6F148_CANAX</name>
<comment type="subcellular location">
    <subcellularLocation>
        <location evidence="1">Golgi apparatus membrane</location>
        <topology evidence="1">Single-pass type II membrane protein</topology>
    </subcellularLocation>
</comment>
<evidence type="ECO:0000256" key="8">
    <source>
        <dbReference type="ARBA" id="ARBA00023034"/>
    </source>
</evidence>
<dbReference type="AlphaFoldDB" id="A0A8H6F148"/>
<evidence type="ECO:0000256" key="6">
    <source>
        <dbReference type="ARBA" id="ARBA00022968"/>
    </source>
</evidence>
<keyword evidence="6" id="KW-0735">Signal-anchor</keyword>
<dbReference type="PANTHER" id="PTHR31646:SF1">
    <property type="entry name" value="ALPHA-1,2-MANNOSYLTRANSFERASE MNN2"/>
    <property type="match status" value="1"/>
</dbReference>
<keyword evidence="9" id="KW-0472">Membrane</keyword>
<protein>
    <submittedName>
        <fullName evidence="10">Alpha-1,2-mannosyltransferase MNN24</fullName>
    </submittedName>
</protein>
<sequence>MFSIPVSSKTVRLILVSLLLITLINILAAFQRSTLSSWFPSSRHIINKFTDLRLALSSQESVLRDEEGEIYSLVGYHHDFDSNLVVVQKQYLLEKTPNEDTTEHFWNFLQSNFETKSEYDLNLIDGYNYKKLIKHLNEQNELQLSHSFVEQYKMENQFIQSFQNFFVQLIDTIEDCKPDLDPINNDNHYPNGDKIVKYYELRNKIPSENMKQFNIERLIHRNGRIPIYGGHLREQYKDELIRNKEFLSMYLTLSDSEISALKKSHTKFLETMMENWPENLFKFNKFNNFMKGDGIVYLGGGKYNQLVLLSIKILRENGSRLPVEVIIPYKNDYDIQFCDRVLPTLNGKCKLMTDYLPQTFVDKISGFQLKNIALLISSFERILYLDADNIPIRNPDVLFTNAPFTTKHLVVWPDLWRRSTSPHYYTIAGIEVDPNFKVRNSYVDGDERGKYTDSMYYSYHDCKGSIPEASSETGQLLINKKIHFQTLILAMYYNYYGPDYYYPLFSQGAAGEGDKETFIAAAHKLDLPYYQVGEFNREFGPINDNTRKHEFYGMGQYDPIIDYYMSTITTTQKDTKKKINYNSPLPEKYAANDEDDTCSNYDFHLFQSSSLFFLHANWPKYYIEKLFLYSYDEDRGPVTNDGDKRRLYGNELKKELGGYDFELNIMKNLHWCFCEEPLIDLIGIPVVGSKTRTDVCIAIKNHIEFLEIS</sequence>
<dbReference type="Pfam" id="PF11051">
    <property type="entry name" value="Mannosyl_trans3"/>
    <property type="match status" value="1"/>
</dbReference>
<keyword evidence="4 10" id="KW-0808">Transferase</keyword>
<keyword evidence="8" id="KW-0333">Golgi apparatus</keyword>
<dbReference type="GO" id="GO:0000139">
    <property type="term" value="C:Golgi membrane"/>
    <property type="evidence" value="ECO:0007669"/>
    <property type="project" value="UniProtKB-SubCell"/>
</dbReference>
<dbReference type="UniPathway" id="UPA00378"/>
<evidence type="ECO:0000256" key="2">
    <source>
        <dbReference type="ARBA" id="ARBA00004922"/>
    </source>
</evidence>
<dbReference type="Proteomes" id="UP000536275">
    <property type="component" value="Unassembled WGS sequence"/>
</dbReference>
<dbReference type="SUPFAM" id="SSF53448">
    <property type="entry name" value="Nucleotide-diphospho-sugar transferases"/>
    <property type="match status" value="1"/>
</dbReference>
<accession>A0A8H6F148</accession>